<dbReference type="Pfam" id="PF05157">
    <property type="entry name" value="MshEN"/>
    <property type="match status" value="1"/>
</dbReference>
<evidence type="ECO:0000313" key="10">
    <source>
        <dbReference type="Proteomes" id="UP001597186"/>
    </source>
</evidence>
<evidence type="ECO:0000256" key="3">
    <source>
        <dbReference type="ARBA" id="ARBA00022679"/>
    </source>
</evidence>
<comment type="caution">
    <text evidence="9">The sequence shown here is derived from an EMBL/GenBank/DDBJ whole genome shotgun (WGS) entry which is preliminary data.</text>
</comment>
<feature type="transmembrane region" description="Helical" evidence="7">
    <location>
        <begin position="185"/>
        <end position="204"/>
    </location>
</feature>
<evidence type="ECO:0000259" key="8">
    <source>
        <dbReference type="Pfam" id="PF05157"/>
    </source>
</evidence>
<dbReference type="Proteomes" id="UP001597186">
    <property type="component" value="Unassembled WGS sequence"/>
</dbReference>
<dbReference type="PANTHER" id="PTHR43867:SF2">
    <property type="entry name" value="CELLULOSE SYNTHASE CATALYTIC SUBUNIT A [UDP-FORMING]"/>
    <property type="match status" value="1"/>
</dbReference>
<proteinExistence type="predicted"/>
<dbReference type="GO" id="GO:0016757">
    <property type="term" value="F:glycosyltransferase activity"/>
    <property type="evidence" value="ECO:0007669"/>
    <property type="project" value="UniProtKB-KW"/>
</dbReference>
<evidence type="ECO:0000256" key="2">
    <source>
        <dbReference type="ARBA" id="ARBA00022676"/>
    </source>
</evidence>
<organism evidence="9 10">
    <name type="scientific">Lacimonas salitolerans</name>
    <dbReference type="NCBI Taxonomy" id="1323750"/>
    <lineage>
        <taxon>Bacteria</taxon>
        <taxon>Pseudomonadati</taxon>
        <taxon>Pseudomonadota</taxon>
        <taxon>Alphaproteobacteria</taxon>
        <taxon>Rhodobacterales</taxon>
        <taxon>Paracoccaceae</taxon>
        <taxon>Lacimonas</taxon>
    </lineage>
</organism>
<dbReference type="Gene3D" id="3.90.550.10">
    <property type="entry name" value="Spore Coat Polysaccharide Biosynthesis Protein SpsA, Chain A"/>
    <property type="match status" value="1"/>
</dbReference>
<evidence type="ECO:0000256" key="7">
    <source>
        <dbReference type="SAM" id="Phobius"/>
    </source>
</evidence>
<keyword evidence="5 7" id="KW-1133">Transmembrane helix</keyword>
<dbReference type="InterPro" id="IPR007831">
    <property type="entry name" value="T2SS_GspE_N"/>
</dbReference>
<feature type="transmembrane region" description="Helical" evidence="7">
    <location>
        <begin position="510"/>
        <end position="533"/>
    </location>
</feature>
<keyword evidence="2 9" id="KW-0328">Glycosyltransferase</keyword>
<keyword evidence="3 9" id="KW-0808">Transferase</keyword>
<evidence type="ECO:0000256" key="5">
    <source>
        <dbReference type="ARBA" id="ARBA00022989"/>
    </source>
</evidence>
<feature type="domain" description="Type II secretion system protein GspE N-terminal" evidence="8">
    <location>
        <begin position="74"/>
        <end position="128"/>
    </location>
</feature>
<comment type="subcellular location">
    <subcellularLocation>
        <location evidence="1">Membrane</location>
        <topology evidence="1">Multi-pass membrane protein</topology>
    </subcellularLocation>
</comment>
<keyword evidence="6 7" id="KW-0472">Membrane</keyword>
<protein>
    <submittedName>
        <fullName evidence="9">Glycosyltransferase</fullName>
        <ecNumber evidence="9">2.4.-.-</ecNumber>
    </submittedName>
</protein>
<dbReference type="Pfam" id="PF13641">
    <property type="entry name" value="Glyco_tranf_2_3"/>
    <property type="match status" value="1"/>
</dbReference>
<evidence type="ECO:0000256" key="4">
    <source>
        <dbReference type="ARBA" id="ARBA00022692"/>
    </source>
</evidence>
<keyword evidence="4 7" id="KW-0812">Transmembrane</keyword>
<feature type="transmembrane region" description="Helical" evidence="7">
    <location>
        <begin position="210"/>
        <end position="233"/>
    </location>
</feature>
<dbReference type="InterPro" id="IPR037257">
    <property type="entry name" value="T2SS_E_N_sf"/>
</dbReference>
<evidence type="ECO:0000256" key="6">
    <source>
        <dbReference type="ARBA" id="ARBA00023136"/>
    </source>
</evidence>
<dbReference type="SUPFAM" id="SSF160246">
    <property type="entry name" value="EspE N-terminal domain-like"/>
    <property type="match status" value="1"/>
</dbReference>
<dbReference type="EC" id="2.4.-.-" evidence="9"/>
<dbReference type="SUPFAM" id="SSF53448">
    <property type="entry name" value="Nucleotide-diphospho-sugar transferases"/>
    <property type="match status" value="1"/>
</dbReference>
<evidence type="ECO:0000313" key="9">
    <source>
        <dbReference type="EMBL" id="MFD1508908.1"/>
    </source>
</evidence>
<dbReference type="InterPro" id="IPR029044">
    <property type="entry name" value="Nucleotide-diphossugar_trans"/>
</dbReference>
<feature type="transmembrane region" description="Helical" evidence="7">
    <location>
        <begin position="579"/>
        <end position="598"/>
    </location>
</feature>
<gene>
    <name evidence="9" type="ORF">ACFTOW_05790</name>
</gene>
<accession>A0ABW4EC42</accession>
<dbReference type="InterPro" id="IPR050321">
    <property type="entry name" value="Glycosyltr_2/OpgH_subfam"/>
</dbReference>
<dbReference type="RefSeq" id="WP_379913994.1">
    <property type="nucleotide sequence ID" value="NZ_JBHUDD010000041.1"/>
</dbReference>
<sequence>MTELDQKVFDQEPAVPVGARSLAEHLRLRGLVSSVVLLTAQGAQRQQDATLPEVLLTEGAIDPDTLLAAQADWLGVPLYDPALHRADADALAHIGTQTCLKHAILPVRDTTGRCLLAVARPDRLAQIRADLPAPWADAPIVLGTEVALQGCVADLARPALTAAAAARVPMAESCRSWGHAGKRRIVLTLLALALCAALMIVFPVQAFTLLVLWASFTLLVAALHKTAAVLAFVTRPHQPQPPIPPPDRTLPRVSVLVPLYRERHVATVLVERLSRLTYPKALLDVVLVLEETDALTREVLERSILPRWMRVIVVPDGQPRTKPRAMNYALDFCQGDIIGIWDAEDAPAPDQIDRVAARFATAPEDVVCLQGVLDYYNPRQTWIARCFTIEYATWFRVMLPGMAQLGFAIPLGGTTLFFRRDALERLGGWDAHNVTEDADLGFRLARHGYRTEMIATTTGEEANCHLWPWVKQRSRWLKGYMVTWMVHMRRPRLLQRQMGWWKFLGMQTHFITALSQFLLAPLLWSFWLIPLGFTHPLEQVLSRDLLLGMGKLFLAVEVLTMAAALYAVRGPGHRHLIPWVPVLHLYFPLGCIAAYKALWELVATPFYWDKTEHGLSLPLRPHELFHPPDRPGIQLEPGHERP</sequence>
<dbReference type="PANTHER" id="PTHR43867">
    <property type="entry name" value="CELLULOSE SYNTHASE CATALYTIC SUBUNIT A [UDP-FORMING]"/>
    <property type="match status" value="1"/>
</dbReference>
<name>A0ABW4EC42_9RHOB</name>
<evidence type="ECO:0000256" key="1">
    <source>
        <dbReference type="ARBA" id="ARBA00004141"/>
    </source>
</evidence>
<keyword evidence="10" id="KW-1185">Reference proteome</keyword>
<feature type="transmembrane region" description="Helical" evidence="7">
    <location>
        <begin position="545"/>
        <end position="567"/>
    </location>
</feature>
<reference evidence="10" key="1">
    <citation type="journal article" date="2019" name="Int. J. Syst. Evol. Microbiol.">
        <title>The Global Catalogue of Microorganisms (GCM) 10K type strain sequencing project: providing services to taxonomists for standard genome sequencing and annotation.</title>
        <authorList>
            <consortium name="The Broad Institute Genomics Platform"/>
            <consortium name="The Broad Institute Genome Sequencing Center for Infectious Disease"/>
            <person name="Wu L."/>
            <person name="Ma J."/>
        </authorList>
    </citation>
    <scope>NUCLEOTIDE SEQUENCE [LARGE SCALE GENOMIC DNA]</scope>
    <source>
        <strain evidence="10">CGMCC 1.12477</strain>
    </source>
</reference>
<dbReference type="EMBL" id="JBHUDD010000041">
    <property type="protein sequence ID" value="MFD1508908.1"/>
    <property type="molecule type" value="Genomic_DNA"/>
</dbReference>